<dbReference type="EMBL" id="HM133903">
    <property type="protein sequence ID" value="ADY76938.1"/>
    <property type="molecule type" value="Genomic_DNA"/>
</dbReference>
<organismHost>
    <name type="scientific">Homo sapiens</name>
    <name type="common">Human</name>
    <dbReference type="NCBI Taxonomy" id="9606"/>
</organismHost>
<organismHost>
    <name type="scientific">Capra hircus</name>
    <name type="common">Goat</name>
    <dbReference type="NCBI Taxonomy" id="9925"/>
</organismHost>
<evidence type="ECO:0000313" key="2">
    <source>
        <dbReference type="Proteomes" id="UP000103309"/>
    </source>
</evidence>
<organismHost>
    <name type="scientific">Ovis aries</name>
    <name type="common">Sheep</name>
    <dbReference type="NCBI Taxonomy" id="9940"/>
</organismHost>
<name>F1AWV6_ORFV</name>
<sequence>MHSTMSGPMRSLMRSMSPPEATRALIRHVRQYAIRPSRSAAITSSTTFATTRCQSRTLLTFWCRTMSTSSSYEPPGSCARSTMHLAMVRLWRMSSFVKRTQASSEKSALRQE</sequence>
<proteinExistence type="predicted"/>
<accession>F1AWV6</accession>
<protein>
    <submittedName>
        <fullName evidence="1">PP144</fullName>
    </submittedName>
</protein>
<dbReference type="Proteomes" id="UP000103309">
    <property type="component" value="Segment"/>
</dbReference>
<reference evidence="1 2" key="1">
    <citation type="submission" date="2010-04" db="EMBL/GenBank/DDBJ databases">
        <title>Novel immune-modulators identified by a rapid, functional screen of the Parapox virus genome.</title>
        <authorList>
            <person name="McGuire M.J."/>
            <person name="Sykes K.F."/>
            <person name="Johnston S.A."/>
        </authorList>
    </citation>
    <scope>NUCLEOTIDE SEQUENCE [LARGE SCALE GENOMIC DNA]</scope>
    <source>
        <strain evidence="1">D1701</strain>
    </source>
</reference>
<organism evidence="1 2">
    <name type="scientific">Orf virus</name>
    <name type="common">ORFV</name>
    <dbReference type="NCBI Taxonomy" id="10258"/>
    <lineage>
        <taxon>Viruses</taxon>
        <taxon>Varidnaviria</taxon>
        <taxon>Bamfordvirae</taxon>
        <taxon>Nucleocytoviricota</taxon>
        <taxon>Pokkesviricetes</taxon>
        <taxon>Chitovirales</taxon>
        <taxon>Poxviridae</taxon>
        <taxon>Chordopoxvirinae</taxon>
        <taxon>Parapoxvirus</taxon>
        <taxon>Parapoxvirus orf</taxon>
    </lineage>
</organism>
<evidence type="ECO:0000313" key="1">
    <source>
        <dbReference type="EMBL" id="ADY76938.1"/>
    </source>
</evidence>